<reference evidence="2" key="1">
    <citation type="submission" date="2020-05" db="EMBL/GenBank/DDBJ databases">
        <authorList>
            <person name="Chiriac C."/>
            <person name="Salcher M."/>
            <person name="Ghai R."/>
            <person name="Kavagutti S V."/>
        </authorList>
    </citation>
    <scope>NUCLEOTIDE SEQUENCE</scope>
</reference>
<sequence>MADALSNTLQTPNAFQGFVGVARREITPPVGIYARMWGAAKHDMAEGIHKPLFVTALAVRNGEGAVRVLIAADVCVVGDLASPDDLEVVAAPVRERLGLGDGEVLLNWSHTHAAPWAATSRAAMPGGELIAPFLEKLGQAIADAGEEAIATLRPGTLTWATGRCDLAQNRDLVDPATGTRIVCGWNPDVAADDTLVVGRVTDDADGKVVATIVNYACHPTTLSFENTQLSPDYIGAMREVVEGATGGAPCVFLHGASGDLGPAYQYVGDTSVPDQHGRRLGYAALSALEGMLAPGNCLEFKGVVESGAPLAIWRPTPFEPSTAIAGTTIETPLSLKEMPTVAELEAQMESLGDGPDDRALYERLFRKRLIVSALSSDGFQRFPAWIWRIGDSLLIGHPNEAYSCFQEEIREAFPGTTVVVMNTSGMRGMGYLYPPKDADADIYQVWQSPFSGEALPALTAQCVAEGKRLLA</sequence>
<evidence type="ECO:0000259" key="1">
    <source>
        <dbReference type="Pfam" id="PF04734"/>
    </source>
</evidence>
<evidence type="ECO:0000313" key="2">
    <source>
        <dbReference type="EMBL" id="CAB4702168.1"/>
    </source>
</evidence>
<name>A0A6J6Q052_9ZZZZ</name>
<accession>A0A6J6Q052</accession>
<protein>
    <submittedName>
        <fullName evidence="2">Unannotated protein</fullName>
    </submittedName>
</protein>
<dbReference type="EMBL" id="CAEZXP010000004">
    <property type="protein sequence ID" value="CAB4702168.1"/>
    <property type="molecule type" value="Genomic_DNA"/>
</dbReference>
<dbReference type="InterPro" id="IPR031329">
    <property type="entry name" value="NEUT/ALK_ceramidase_N"/>
</dbReference>
<dbReference type="Pfam" id="PF04734">
    <property type="entry name" value="Ceramidase_alk"/>
    <property type="match status" value="1"/>
</dbReference>
<gene>
    <name evidence="2" type="ORF">UFOPK2399_01433</name>
</gene>
<organism evidence="2">
    <name type="scientific">freshwater metagenome</name>
    <dbReference type="NCBI Taxonomy" id="449393"/>
    <lineage>
        <taxon>unclassified sequences</taxon>
        <taxon>metagenomes</taxon>
        <taxon>ecological metagenomes</taxon>
    </lineage>
</organism>
<proteinExistence type="predicted"/>
<dbReference type="AlphaFoldDB" id="A0A6J6Q052"/>
<feature type="domain" description="Neutral/alkaline non-lysosomal ceramidase N-terminal" evidence="1">
    <location>
        <begin position="19"/>
        <end position="243"/>
    </location>
</feature>